<feature type="binding site" evidence="7">
    <location>
        <begin position="248"/>
        <end position="252"/>
    </location>
    <ligand>
        <name>GTP</name>
        <dbReference type="ChEBI" id="CHEBI:37565"/>
    </ligand>
</feature>
<sequence length="402" mass="46916">MTLDSMMACCLSEEARESKRINAEIEKQLRRDKRDARRELKLLLLGTGESGKSTFIKQMRIIHGTGYTDEDKKGFTKLVYQNIFTSMQAMIRATETLKIPLKYEQSKNNSLLVREVDVEKVTTFEQPYISAIKQLWTDPGIQEAYDRRREYQLSDSTKYYLNSLERISTPGFVPNQQDVLRVRVPTTGIIEYPFDLENVIFSYLTDLDRIAESSYLPTQQDVLRVRIPTTGIIEYPFDLQSIIFRMVDVGGQRSERRKWIHCFENVTSIMFLVALSEYDQVLVESDNENRMEESKALFKTIITYPWFQNSSVILFLNKKDLLEEKITYSHLVDYFPEFDGPPRDAQAGREFILKMFVDLNPDSDKIIYSHFTCATDTENIRFVFAAVKDTILQLNLKEYNLV</sequence>
<protein>
    <recommendedName>
        <fullName evidence="9">Guanine nucleotide-binding protein subunit alpha</fullName>
    </recommendedName>
</protein>
<dbReference type="GO" id="GO:0046872">
    <property type="term" value="F:metal ion binding"/>
    <property type="evidence" value="ECO:0007669"/>
    <property type="project" value="UniProtKB-UniRule"/>
</dbReference>
<evidence type="ECO:0000313" key="10">
    <source>
        <dbReference type="Ensembl" id="ENSNFUP00015053485.1"/>
    </source>
</evidence>
<dbReference type="GeneID" id="107393186"/>
<dbReference type="Pfam" id="PF00503">
    <property type="entry name" value="G-alpha"/>
    <property type="match status" value="1"/>
</dbReference>
<dbReference type="GO" id="GO:0001664">
    <property type="term" value="F:G protein-coupled receptor binding"/>
    <property type="evidence" value="ECO:0007669"/>
    <property type="project" value="UniProtKB-UniRule"/>
</dbReference>
<dbReference type="CDD" id="cd00066">
    <property type="entry name" value="G-alpha"/>
    <property type="match status" value="1"/>
</dbReference>
<dbReference type="PROSITE" id="PS51882">
    <property type="entry name" value="G_ALPHA"/>
    <property type="match status" value="1"/>
</dbReference>
<name>A0A8C6Q5J7_NOTFU</name>
<keyword evidence="3 7" id="KW-0547">Nucleotide-binding</keyword>
<dbReference type="Ensembl" id="ENSNFUT00015055754.1">
    <property type="protein sequence ID" value="ENSNFUP00015053485.1"/>
    <property type="gene ID" value="ENSNFUG00015024862.1"/>
</dbReference>
<evidence type="ECO:0000256" key="4">
    <source>
        <dbReference type="ARBA" id="ARBA00022842"/>
    </source>
</evidence>
<evidence type="ECO:0000256" key="3">
    <source>
        <dbReference type="ARBA" id="ARBA00022741"/>
    </source>
</evidence>
<organism evidence="10 11">
    <name type="scientific">Nothobranchius furzeri</name>
    <name type="common">Turquoise killifish</name>
    <dbReference type="NCBI Taxonomy" id="105023"/>
    <lineage>
        <taxon>Eukaryota</taxon>
        <taxon>Metazoa</taxon>
        <taxon>Chordata</taxon>
        <taxon>Craniata</taxon>
        <taxon>Vertebrata</taxon>
        <taxon>Euteleostomi</taxon>
        <taxon>Actinopterygii</taxon>
        <taxon>Neopterygii</taxon>
        <taxon>Teleostei</taxon>
        <taxon>Neoteleostei</taxon>
        <taxon>Acanthomorphata</taxon>
        <taxon>Ovalentaria</taxon>
        <taxon>Atherinomorphae</taxon>
        <taxon>Cyprinodontiformes</taxon>
        <taxon>Nothobranchiidae</taxon>
        <taxon>Nothobranchius</taxon>
    </lineage>
</organism>
<feature type="binding site" evidence="7">
    <location>
        <position position="374"/>
    </location>
    <ligand>
        <name>GTP</name>
        <dbReference type="ChEBI" id="CHEBI:37565"/>
    </ligand>
</feature>
<evidence type="ECO:0000256" key="2">
    <source>
        <dbReference type="ARBA" id="ARBA00022723"/>
    </source>
</evidence>
<dbReference type="SUPFAM" id="SSF47895">
    <property type="entry name" value="Transducin (alpha subunit), insertion domain"/>
    <property type="match status" value="2"/>
</dbReference>
<dbReference type="GO" id="GO:0031683">
    <property type="term" value="F:G-protein beta/gamma-subunit complex binding"/>
    <property type="evidence" value="ECO:0007669"/>
    <property type="project" value="UniProtKB-UniRule"/>
</dbReference>
<keyword evidence="6 9" id="KW-0807">Transducer</keyword>
<evidence type="ECO:0000256" key="7">
    <source>
        <dbReference type="PIRSR" id="PIRSR601019-1"/>
    </source>
</evidence>
<dbReference type="InterPro" id="IPR027417">
    <property type="entry name" value="P-loop_NTPase"/>
</dbReference>
<comment type="similarity">
    <text evidence="1 9">Belongs to the G-alpha family. G(q) subfamily.</text>
</comment>
<evidence type="ECO:0000256" key="5">
    <source>
        <dbReference type="ARBA" id="ARBA00023134"/>
    </source>
</evidence>
<dbReference type="SMART" id="SM00275">
    <property type="entry name" value="G_alpha"/>
    <property type="match status" value="1"/>
</dbReference>
<dbReference type="Gene3D" id="1.10.400.10">
    <property type="entry name" value="GI Alpha 1, domain 2-like"/>
    <property type="match status" value="2"/>
</dbReference>
<keyword evidence="2 8" id="KW-0479">Metal-binding</keyword>
<dbReference type="AlphaFoldDB" id="A0A8C6Q5J7"/>
<feature type="binding site" evidence="7">
    <location>
        <begin position="223"/>
        <end position="229"/>
    </location>
    <ligand>
        <name>GTP</name>
        <dbReference type="ChEBI" id="CHEBI:37565"/>
    </ligand>
</feature>
<dbReference type="GO" id="GO:0005834">
    <property type="term" value="C:heterotrimeric G-protein complex"/>
    <property type="evidence" value="ECO:0007669"/>
    <property type="project" value="UniProtKB-UniRule"/>
</dbReference>
<evidence type="ECO:0000256" key="1">
    <source>
        <dbReference type="ARBA" id="ARBA00007976"/>
    </source>
</evidence>
<dbReference type="SUPFAM" id="SSF52540">
    <property type="entry name" value="P-loop containing nucleoside triphosphate hydrolases"/>
    <property type="match status" value="1"/>
</dbReference>
<feature type="binding site" evidence="8">
    <location>
        <position position="53"/>
    </location>
    <ligand>
        <name>Mg(2+)</name>
        <dbReference type="ChEBI" id="CHEBI:18420"/>
    </ligand>
</feature>
<dbReference type="RefSeq" id="XP_070410027.1">
    <property type="nucleotide sequence ID" value="XM_070553926.1"/>
</dbReference>
<dbReference type="Proteomes" id="UP000694548">
    <property type="component" value="Chromosome sgr17"/>
</dbReference>
<keyword evidence="11" id="KW-1185">Reference proteome</keyword>
<keyword evidence="4 8" id="KW-0460">Magnesium</keyword>
<feature type="binding site" evidence="7">
    <location>
        <begin position="155"/>
        <end position="156"/>
    </location>
    <ligand>
        <name>GTP</name>
        <dbReference type="ChEBI" id="CHEBI:37565"/>
    </ligand>
</feature>
<feature type="binding site" evidence="7">
    <location>
        <begin position="49"/>
        <end position="54"/>
    </location>
    <ligand>
        <name>GTP</name>
        <dbReference type="ChEBI" id="CHEBI:37565"/>
    </ligand>
</feature>
<dbReference type="PRINTS" id="PR00442">
    <property type="entry name" value="GPROTEINAQ"/>
</dbReference>
<dbReference type="InterPro" id="IPR000654">
    <property type="entry name" value="Gprotein_alpha_Q"/>
</dbReference>
<dbReference type="FunFam" id="1.10.400.10:FF:000002">
    <property type="entry name" value="guanine nucleotide-binding protein G(Q) subunit alpha"/>
    <property type="match status" value="1"/>
</dbReference>
<dbReference type="GO" id="GO:0005737">
    <property type="term" value="C:cytoplasm"/>
    <property type="evidence" value="ECO:0007669"/>
    <property type="project" value="TreeGrafter"/>
</dbReference>
<evidence type="ECO:0000256" key="6">
    <source>
        <dbReference type="ARBA" id="ARBA00023224"/>
    </source>
</evidence>
<reference evidence="10" key="1">
    <citation type="submission" date="2014-08" db="EMBL/GenBank/DDBJ databases">
        <authorList>
            <person name="Senf B."/>
            <person name="Petzold A."/>
            <person name="Downie B.R."/>
            <person name="Koch P."/>
            <person name="Platzer M."/>
        </authorList>
    </citation>
    <scope>NUCLEOTIDE SEQUENCE [LARGE SCALE GENOMIC DNA]</scope>
    <source>
        <strain evidence="10">GRZ</strain>
    </source>
</reference>
<dbReference type="GeneTree" id="ENSGT00940000162569"/>
<reference evidence="10" key="2">
    <citation type="submission" date="2025-08" db="UniProtKB">
        <authorList>
            <consortium name="Ensembl"/>
        </authorList>
    </citation>
    <scope>IDENTIFICATION</scope>
</reference>
<keyword evidence="5 7" id="KW-0342">GTP-binding</keyword>
<reference evidence="10" key="3">
    <citation type="submission" date="2025-09" db="UniProtKB">
        <authorList>
            <consortium name="Ensembl"/>
        </authorList>
    </citation>
    <scope>IDENTIFICATION</scope>
</reference>
<evidence type="ECO:0000256" key="9">
    <source>
        <dbReference type="RuleBase" id="RU369122"/>
    </source>
</evidence>
<proteinExistence type="inferred from homology"/>
<dbReference type="PANTHER" id="PTHR10218:SF368">
    <property type="entry name" value="GUANINE NUCLEOTIDE-BINDING PROTEIN (G PROTEIN), ALPHA 11A (GQ CLASS)-RELATED"/>
    <property type="match status" value="1"/>
</dbReference>
<evidence type="ECO:0000256" key="8">
    <source>
        <dbReference type="PIRSR" id="PIRSR601019-2"/>
    </source>
</evidence>
<evidence type="ECO:0000313" key="11">
    <source>
        <dbReference type="Proteomes" id="UP000694548"/>
    </source>
</evidence>
<gene>
    <name evidence="10" type="primary">LOC107393186</name>
</gene>
<dbReference type="InterPro" id="IPR011025">
    <property type="entry name" value="GproteinA_insert"/>
</dbReference>
<dbReference type="FunFam" id="3.40.50.300:FF:003977">
    <property type="entry name" value="Guanine nucleotide-binding protein G(q) subunit alpha"/>
    <property type="match status" value="1"/>
</dbReference>
<dbReference type="GO" id="GO:0005525">
    <property type="term" value="F:GTP binding"/>
    <property type="evidence" value="ECO:0007669"/>
    <property type="project" value="UniProtKB-UniRule"/>
</dbReference>
<dbReference type="PANTHER" id="PTHR10218">
    <property type="entry name" value="GTP-BINDING PROTEIN ALPHA SUBUNIT"/>
    <property type="match status" value="1"/>
</dbReference>
<feature type="binding site" evidence="7">
    <location>
        <begin position="317"/>
        <end position="320"/>
    </location>
    <ligand>
        <name>GTP</name>
        <dbReference type="ChEBI" id="CHEBI:37565"/>
    </ligand>
</feature>
<comment type="function">
    <text evidence="9">Guanine nucleotide-binding proteins (G proteins) are involved as modulators or transducers in various transmembrane signaling systems.</text>
</comment>
<feature type="binding site" evidence="8">
    <location>
        <position position="229"/>
    </location>
    <ligand>
        <name>Mg(2+)</name>
        <dbReference type="ChEBI" id="CHEBI:18420"/>
    </ligand>
</feature>
<dbReference type="GO" id="GO:0007188">
    <property type="term" value="P:adenylate cyclase-modulating G protein-coupled receptor signaling pathway"/>
    <property type="evidence" value="ECO:0007669"/>
    <property type="project" value="TreeGrafter"/>
</dbReference>
<dbReference type="GO" id="GO:0003924">
    <property type="term" value="F:GTPase activity"/>
    <property type="evidence" value="ECO:0007669"/>
    <property type="project" value="UniProtKB-UniRule"/>
</dbReference>
<comment type="subunit">
    <text evidence="9">G proteins are composed of 3 units; alpha, beta and gamma. The alpha chain contains the guanine nucleotide binding site.</text>
</comment>
<dbReference type="GO" id="GO:0005096">
    <property type="term" value="F:GTPase activator activity"/>
    <property type="evidence" value="ECO:0007669"/>
    <property type="project" value="TreeGrafter"/>
</dbReference>
<dbReference type="FunFam" id="3.40.50.300:FF:000692">
    <property type="entry name" value="Guanine nucleotide-binding protein subunit alpha"/>
    <property type="match status" value="1"/>
</dbReference>
<dbReference type="PRINTS" id="PR00318">
    <property type="entry name" value="GPROTEINA"/>
</dbReference>
<dbReference type="Gene3D" id="3.40.50.300">
    <property type="entry name" value="P-loop containing nucleotide triphosphate hydrolases"/>
    <property type="match status" value="2"/>
</dbReference>
<dbReference type="InterPro" id="IPR001019">
    <property type="entry name" value="Gprotein_alpha_su"/>
</dbReference>
<accession>A0A8C6Q5J7</accession>